<feature type="transmembrane region" description="Helical" evidence="8">
    <location>
        <begin position="453"/>
        <end position="473"/>
    </location>
</feature>
<keyword evidence="5" id="KW-0029">Amino-acid transport</keyword>
<name>A0A2J6QEZ4_9HELO</name>
<feature type="transmembrane region" description="Helical" evidence="8">
    <location>
        <begin position="138"/>
        <end position="159"/>
    </location>
</feature>
<proteinExistence type="predicted"/>
<evidence type="ECO:0000256" key="8">
    <source>
        <dbReference type="SAM" id="Phobius"/>
    </source>
</evidence>
<dbReference type="Pfam" id="PF00324">
    <property type="entry name" value="AA_permease"/>
    <property type="match status" value="1"/>
</dbReference>
<keyword evidence="4 8" id="KW-0812">Transmembrane</keyword>
<feature type="transmembrane region" description="Helical" evidence="8">
    <location>
        <begin position="493"/>
        <end position="513"/>
    </location>
</feature>
<evidence type="ECO:0000256" key="3">
    <source>
        <dbReference type="ARBA" id="ARBA00022475"/>
    </source>
</evidence>
<dbReference type="PIRSF" id="PIRSF006060">
    <property type="entry name" value="AA_transporter"/>
    <property type="match status" value="1"/>
</dbReference>
<dbReference type="InterPro" id="IPR050524">
    <property type="entry name" value="APC_YAT"/>
</dbReference>
<reference evidence="10 11" key="1">
    <citation type="submission" date="2016-05" db="EMBL/GenBank/DDBJ databases">
        <title>A degradative enzymes factory behind the ericoid mycorrhizal symbiosis.</title>
        <authorList>
            <consortium name="DOE Joint Genome Institute"/>
            <person name="Martino E."/>
            <person name="Morin E."/>
            <person name="Grelet G."/>
            <person name="Kuo A."/>
            <person name="Kohler A."/>
            <person name="Daghino S."/>
            <person name="Barry K."/>
            <person name="Choi C."/>
            <person name="Cichocki N."/>
            <person name="Clum A."/>
            <person name="Copeland A."/>
            <person name="Hainaut M."/>
            <person name="Haridas S."/>
            <person name="Labutti K."/>
            <person name="Lindquist E."/>
            <person name="Lipzen A."/>
            <person name="Khouja H.-R."/>
            <person name="Murat C."/>
            <person name="Ohm R."/>
            <person name="Olson A."/>
            <person name="Spatafora J."/>
            <person name="Veneault-Fourrey C."/>
            <person name="Henrissat B."/>
            <person name="Grigoriev I."/>
            <person name="Martin F."/>
            <person name="Perotto S."/>
        </authorList>
    </citation>
    <scope>NUCLEOTIDE SEQUENCE [LARGE SCALE GENOMIC DNA]</scope>
    <source>
        <strain evidence="10 11">UAMH 7357</strain>
    </source>
</reference>
<dbReference type="Proteomes" id="UP000235672">
    <property type="component" value="Unassembled WGS sequence"/>
</dbReference>
<keyword evidence="7 8" id="KW-0472">Membrane</keyword>
<evidence type="ECO:0000256" key="4">
    <source>
        <dbReference type="ARBA" id="ARBA00022692"/>
    </source>
</evidence>
<dbReference type="InterPro" id="IPR004841">
    <property type="entry name" value="AA-permease/SLC12A_dom"/>
</dbReference>
<feature type="transmembrane region" description="Helical" evidence="8">
    <location>
        <begin position="281"/>
        <end position="302"/>
    </location>
</feature>
<evidence type="ECO:0000256" key="7">
    <source>
        <dbReference type="ARBA" id="ARBA00023136"/>
    </source>
</evidence>
<keyword evidence="6 8" id="KW-1133">Transmembrane helix</keyword>
<feature type="transmembrane region" description="Helical" evidence="8">
    <location>
        <begin position="381"/>
        <end position="398"/>
    </location>
</feature>
<keyword evidence="2" id="KW-0813">Transport</keyword>
<dbReference type="InterPro" id="IPR004840">
    <property type="entry name" value="Amino_acid_permease_CS"/>
</dbReference>
<organism evidence="10 11">
    <name type="scientific">Hyaloscypha hepaticicola</name>
    <dbReference type="NCBI Taxonomy" id="2082293"/>
    <lineage>
        <taxon>Eukaryota</taxon>
        <taxon>Fungi</taxon>
        <taxon>Dikarya</taxon>
        <taxon>Ascomycota</taxon>
        <taxon>Pezizomycotina</taxon>
        <taxon>Leotiomycetes</taxon>
        <taxon>Helotiales</taxon>
        <taxon>Hyaloscyphaceae</taxon>
        <taxon>Hyaloscypha</taxon>
    </lineage>
</organism>
<feature type="transmembrane region" description="Helical" evidence="8">
    <location>
        <begin position="165"/>
        <end position="186"/>
    </location>
</feature>
<dbReference type="FunFam" id="1.20.1740.10:FF:000017">
    <property type="entry name" value="Amino acid permease"/>
    <property type="match status" value="1"/>
</dbReference>
<dbReference type="GO" id="GO:0015171">
    <property type="term" value="F:amino acid transmembrane transporter activity"/>
    <property type="evidence" value="ECO:0007669"/>
    <property type="project" value="TreeGrafter"/>
</dbReference>
<feature type="transmembrane region" description="Helical" evidence="8">
    <location>
        <begin position="410"/>
        <end position="432"/>
    </location>
</feature>
<protein>
    <submittedName>
        <fullName evidence="10">Amino acid permease</fullName>
    </submittedName>
</protein>
<dbReference type="PANTHER" id="PTHR43341">
    <property type="entry name" value="AMINO ACID PERMEASE"/>
    <property type="match status" value="1"/>
</dbReference>
<feature type="transmembrane region" description="Helical" evidence="8">
    <location>
        <begin position="59"/>
        <end position="78"/>
    </location>
</feature>
<feature type="transmembrane region" description="Helical" evidence="8">
    <location>
        <begin position="84"/>
        <end position="117"/>
    </location>
</feature>
<feature type="transmembrane region" description="Helical" evidence="8">
    <location>
        <begin position="338"/>
        <end position="360"/>
    </location>
</feature>
<dbReference type="PANTHER" id="PTHR43341:SF1">
    <property type="entry name" value="GENERAL AMINO-ACID PERMEASE GAP1"/>
    <property type="match status" value="1"/>
</dbReference>
<dbReference type="AlphaFoldDB" id="A0A2J6QEZ4"/>
<dbReference type="PROSITE" id="PS00218">
    <property type="entry name" value="AMINO_ACID_PERMEASE_1"/>
    <property type="match status" value="1"/>
</dbReference>
<dbReference type="STRING" id="1745343.A0A2J6QEZ4"/>
<evidence type="ECO:0000256" key="6">
    <source>
        <dbReference type="ARBA" id="ARBA00022989"/>
    </source>
</evidence>
<gene>
    <name evidence="10" type="ORF">NA56DRAFT_566363</name>
</gene>
<dbReference type="OrthoDB" id="3900342at2759"/>
<evidence type="ECO:0000256" key="2">
    <source>
        <dbReference type="ARBA" id="ARBA00022448"/>
    </source>
</evidence>
<feature type="transmembrane region" description="Helical" evidence="8">
    <location>
        <begin position="198"/>
        <end position="219"/>
    </location>
</feature>
<dbReference type="EMBL" id="KZ613471">
    <property type="protein sequence ID" value="PMD24798.1"/>
    <property type="molecule type" value="Genomic_DNA"/>
</dbReference>
<keyword evidence="3" id="KW-1003">Cell membrane</keyword>
<dbReference type="Gene3D" id="1.20.1740.10">
    <property type="entry name" value="Amino acid/polyamine transporter I"/>
    <property type="match status" value="1"/>
</dbReference>
<feature type="domain" description="Amino acid permease/ SLC12A" evidence="9">
    <location>
        <begin position="56"/>
        <end position="517"/>
    </location>
</feature>
<evidence type="ECO:0000313" key="10">
    <source>
        <dbReference type="EMBL" id="PMD24798.1"/>
    </source>
</evidence>
<sequence length="561" mass="61080">MPNGRWGRFVDTFRRDENQSVTPRGAIGSDGKVYDPKAVSLATATTALQRNLKARHLQMIAIGGSIGTGLFIASGKALNNGGPASILIAFSLIGIMLFCTVQALGEMAVVFPVAGSFSAYSTRFLSPSWGFAMGWNYAMQWLVVLPLEIIAASITINYWDEHKKYNHAIFVSLFLVVIMSINMFGVKGYGEAEFVFSIVKIIAVIGYIIIGIILNVGGGPNEGYIGGKYWSNPGAFHNGFKGLCSVFVTAAFSFAGTELVGLAAAETANPRKALPTACKQVFWRITLFYIVSLTIVGLLIPYDDLRLLQGGSGNTAASPFVISIQNAGIEVLPSVMNVVILIAVLSVGNSSIFGSSRTLAALAEQGQAPNILRYVDRKGRPLVAIGLASSLGFLAYVADSDQEATVLEWLLAISGLSSIFTWGSICLAHIRFRAAWKDQGHQLSDLPFLSQPGVIGSWIGFLFNCVVLIAQFWTGAWPVGYEEMGVTGQVQSFFLAYLAAPVILLFFIAHKLWTRVPLVVPFDQIDLDTGRRDLNTKELILEERREREGWPKWKKAYKLFC</sequence>
<accession>A0A2J6QEZ4</accession>
<dbReference type="GO" id="GO:0005886">
    <property type="term" value="C:plasma membrane"/>
    <property type="evidence" value="ECO:0007669"/>
    <property type="project" value="UniProtKB-SubCell"/>
</dbReference>
<dbReference type="InterPro" id="IPR004762">
    <property type="entry name" value="Amino_acid_permease_fungi"/>
</dbReference>
<evidence type="ECO:0000259" key="9">
    <source>
        <dbReference type="Pfam" id="PF00324"/>
    </source>
</evidence>
<evidence type="ECO:0000256" key="5">
    <source>
        <dbReference type="ARBA" id="ARBA00022970"/>
    </source>
</evidence>
<keyword evidence="11" id="KW-1185">Reference proteome</keyword>
<comment type="subcellular location">
    <subcellularLocation>
        <location evidence="1">Cell membrane</location>
        <topology evidence="1">Multi-pass membrane protein</topology>
    </subcellularLocation>
</comment>
<evidence type="ECO:0000313" key="11">
    <source>
        <dbReference type="Proteomes" id="UP000235672"/>
    </source>
</evidence>
<dbReference type="NCBIfam" id="TIGR00913">
    <property type="entry name" value="2A0310"/>
    <property type="match status" value="1"/>
</dbReference>
<evidence type="ECO:0000256" key="1">
    <source>
        <dbReference type="ARBA" id="ARBA00004651"/>
    </source>
</evidence>